<evidence type="ECO:0000256" key="10">
    <source>
        <dbReference type="HAMAP-Rule" id="MF_01633"/>
    </source>
</evidence>
<evidence type="ECO:0000256" key="4">
    <source>
        <dbReference type="ARBA" id="ARBA00022741"/>
    </source>
</evidence>
<keyword evidence="5 10" id="KW-0862">Zinc</keyword>
<dbReference type="EMBL" id="CZCS02000009">
    <property type="protein sequence ID" value="VXD12776.1"/>
    <property type="molecule type" value="Genomic_DNA"/>
</dbReference>
<dbReference type="Pfam" id="PF06508">
    <property type="entry name" value="QueC"/>
    <property type="match status" value="1"/>
</dbReference>
<evidence type="ECO:0000256" key="2">
    <source>
        <dbReference type="ARBA" id="ARBA00022598"/>
    </source>
</evidence>
<evidence type="ECO:0000256" key="6">
    <source>
        <dbReference type="ARBA" id="ARBA00022840"/>
    </source>
</evidence>
<dbReference type="SUPFAM" id="SSF52402">
    <property type="entry name" value="Adenine nucleotide alpha hydrolases-like"/>
    <property type="match status" value="1"/>
</dbReference>
<protein>
    <recommendedName>
        <fullName evidence="8 10">7-cyano-7-deazaguanine synthase</fullName>
        <ecNumber evidence="8 10">6.3.4.20</ecNumber>
    </recommendedName>
    <alternativeName>
        <fullName evidence="10">7-cyano-7-carbaguanine synthase</fullName>
    </alternativeName>
    <alternativeName>
        <fullName evidence="10">PreQ(0) synthase</fullName>
    </alternativeName>
    <alternativeName>
        <fullName evidence="10">Queuosine biosynthesis protein QueC</fullName>
    </alternativeName>
</protein>
<keyword evidence="4 10" id="KW-0547">Nucleotide-binding</keyword>
<feature type="binding site" evidence="10">
    <location>
        <position position="191"/>
    </location>
    <ligand>
        <name>Zn(2+)</name>
        <dbReference type="ChEBI" id="CHEBI:29105"/>
    </ligand>
</feature>
<reference evidence="11" key="1">
    <citation type="submission" date="2019-10" db="EMBL/GenBank/DDBJ databases">
        <authorList>
            <consortium name="Genoscope - CEA"/>
            <person name="William W."/>
        </authorList>
    </citation>
    <scope>NUCLEOTIDE SEQUENCE [LARGE SCALE GENOMIC DNA]</scope>
    <source>
        <strain evidence="11">BBR_PRJEB10994</strain>
    </source>
</reference>
<keyword evidence="2 10" id="KW-0436">Ligase</keyword>
<dbReference type="RefSeq" id="WP_083623949.1">
    <property type="nucleotide sequence ID" value="NZ_LR735026.1"/>
</dbReference>
<dbReference type="GO" id="GO:0008270">
    <property type="term" value="F:zinc ion binding"/>
    <property type="evidence" value="ECO:0007669"/>
    <property type="project" value="UniProtKB-UniRule"/>
</dbReference>
<comment type="function">
    <text evidence="10">Catalyzes the ATP-dependent conversion of 7-carboxy-7-deazaguanine (CDG) to 7-cyano-7-deazaguanine (preQ(0)).</text>
</comment>
<keyword evidence="6 10" id="KW-0067">ATP-binding</keyword>
<comment type="similarity">
    <text evidence="7 10">Belongs to the QueC family.</text>
</comment>
<proteinExistence type="inferred from homology"/>
<evidence type="ECO:0000256" key="3">
    <source>
        <dbReference type="ARBA" id="ARBA00022723"/>
    </source>
</evidence>
<dbReference type="InterPro" id="IPR014729">
    <property type="entry name" value="Rossmann-like_a/b/a_fold"/>
</dbReference>
<keyword evidence="12" id="KW-1185">Reference proteome</keyword>
<comment type="cofactor">
    <cofactor evidence="10">
        <name>Zn(2+)</name>
        <dbReference type="ChEBI" id="CHEBI:29105"/>
    </cofactor>
    <text evidence="10">Binds 1 zinc ion per subunit.</text>
</comment>
<feature type="binding site" evidence="10">
    <location>
        <begin position="7"/>
        <end position="17"/>
    </location>
    <ligand>
        <name>ATP</name>
        <dbReference type="ChEBI" id="CHEBI:30616"/>
    </ligand>
</feature>
<dbReference type="Gene3D" id="3.40.50.620">
    <property type="entry name" value="HUPs"/>
    <property type="match status" value="1"/>
</dbReference>
<dbReference type="CDD" id="cd01995">
    <property type="entry name" value="QueC-like"/>
    <property type="match status" value="1"/>
</dbReference>
<dbReference type="PANTHER" id="PTHR42914:SF1">
    <property type="entry name" value="7-CYANO-7-DEAZAGUANINE SYNTHASE"/>
    <property type="match status" value="1"/>
</dbReference>
<evidence type="ECO:0000313" key="12">
    <source>
        <dbReference type="Proteomes" id="UP000182190"/>
    </source>
</evidence>
<dbReference type="GO" id="GO:0005524">
    <property type="term" value="F:ATP binding"/>
    <property type="evidence" value="ECO:0007669"/>
    <property type="project" value="UniProtKB-UniRule"/>
</dbReference>
<keyword evidence="10" id="KW-0671">Queuosine biosynthesis</keyword>
<comment type="pathway">
    <text evidence="1 10">Purine metabolism; 7-cyano-7-deazaguanine biosynthesis.</text>
</comment>
<comment type="caution">
    <text evidence="11">The sequence shown here is derived from an EMBL/GenBank/DDBJ whole genome shotgun (WGS) entry which is preliminary data.</text>
</comment>
<dbReference type="PANTHER" id="PTHR42914">
    <property type="entry name" value="7-CYANO-7-DEAZAGUANINE SYNTHASE"/>
    <property type="match status" value="1"/>
</dbReference>
<accession>A0A7Z9BGF6</accession>
<dbReference type="GO" id="GO:0008616">
    <property type="term" value="P:tRNA queuosine(34) biosynthetic process"/>
    <property type="evidence" value="ECO:0007669"/>
    <property type="project" value="UniProtKB-UniRule"/>
</dbReference>
<evidence type="ECO:0000256" key="9">
    <source>
        <dbReference type="ARBA" id="ARBA00047890"/>
    </source>
</evidence>
<feature type="binding site" evidence="10">
    <location>
        <position position="199"/>
    </location>
    <ligand>
        <name>Zn(2+)</name>
        <dbReference type="ChEBI" id="CHEBI:29105"/>
    </ligand>
</feature>
<dbReference type="AlphaFoldDB" id="A0A7Z9BGF6"/>
<name>A0A7Z9BGF6_9CYAN</name>
<evidence type="ECO:0000256" key="8">
    <source>
        <dbReference type="ARBA" id="ARBA00039149"/>
    </source>
</evidence>
<comment type="catalytic activity">
    <reaction evidence="9 10">
        <text>7-carboxy-7-carbaguanine + NH4(+) + 2 ATP = 7-cyano-7-carbaguanine + 2 AMP + 2 diphosphate + 2 H(+)</text>
        <dbReference type="Rhea" id="RHEA:27982"/>
        <dbReference type="ChEBI" id="CHEBI:15378"/>
        <dbReference type="ChEBI" id="CHEBI:28938"/>
        <dbReference type="ChEBI" id="CHEBI:30616"/>
        <dbReference type="ChEBI" id="CHEBI:33019"/>
        <dbReference type="ChEBI" id="CHEBI:45075"/>
        <dbReference type="ChEBI" id="CHEBI:61036"/>
        <dbReference type="ChEBI" id="CHEBI:456215"/>
        <dbReference type="EC" id="6.3.4.20"/>
    </reaction>
</comment>
<dbReference type="UniPathway" id="UPA00391"/>
<evidence type="ECO:0000256" key="7">
    <source>
        <dbReference type="ARBA" id="ARBA00037993"/>
    </source>
</evidence>
<dbReference type="InterPro" id="IPR018317">
    <property type="entry name" value="QueC"/>
</dbReference>
<evidence type="ECO:0000256" key="1">
    <source>
        <dbReference type="ARBA" id="ARBA00005061"/>
    </source>
</evidence>
<feature type="binding site" evidence="10">
    <location>
        <position position="202"/>
    </location>
    <ligand>
        <name>Zn(2+)</name>
        <dbReference type="ChEBI" id="CHEBI:29105"/>
    </ligand>
</feature>
<dbReference type="OrthoDB" id="9789567at2"/>
<evidence type="ECO:0000313" key="11">
    <source>
        <dbReference type="EMBL" id="VXD12776.1"/>
    </source>
</evidence>
<feature type="binding site" evidence="10">
    <location>
        <position position="205"/>
    </location>
    <ligand>
        <name>Zn(2+)</name>
        <dbReference type="ChEBI" id="CHEBI:29105"/>
    </ligand>
</feature>
<gene>
    <name evidence="10 11" type="primary">queC</name>
    <name evidence="11" type="ORF">PL9631_1060192</name>
</gene>
<keyword evidence="3 10" id="KW-0479">Metal-binding</keyword>
<organism evidence="11 12">
    <name type="scientific">Planktothrix paucivesiculata PCC 9631</name>
    <dbReference type="NCBI Taxonomy" id="671071"/>
    <lineage>
        <taxon>Bacteria</taxon>
        <taxon>Bacillati</taxon>
        <taxon>Cyanobacteriota</taxon>
        <taxon>Cyanophyceae</taxon>
        <taxon>Oscillatoriophycideae</taxon>
        <taxon>Oscillatoriales</taxon>
        <taxon>Microcoleaceae</taxon>
        <taxon>Planktothrix</taxon>
    </lineage>
</organism>
<dbReference type="PIRSF" id="PIRSF006293">
    <property type="entry name" value="ExsB"/>
    <property type="match status" value="1"/>
</dbReference>
<dbReference type="HAMAP" id="MF_01633">
    <property type="entry name" value="QueC"/>
    <property type="match status" value="1"/>
</dbReference>
<evidence type="ECO:0000256" key="5">
    <source>
        <dbReference type="ARBA" id="ARBA00022833"/>
    </source>
</evidence>
<sequence>MKAVILLSGGLDSSTVLYQAKADGCECYTISFDYQQRHRKELESARKIAEFAGVVEHQVVTFDLSLWGGSALTDNRLDLPQNRSPETMAGSIPITYVPARNTIFLSFALAYAEAIGARKIYIGVNALDYSGYPDCRPDYIQAIEEVFRLGTKQGREGDPITIESPLIHLAKTEIIQLGNRLGVPWEFTWSCYAGEEQACGVCDSCRLRLAAFAELELIDPIAYITTPKPEEKTSLSGLLD</sequence>
<dbReference type="GO" id="GO:0016879">
    <property type="term" value="F:ligase activity, forming carbon-nitrogen bonds"/>
    <property type="evidence" value="ECO:0007669"/>
    <property type="project" value="UniProtKB-UniRule"/>
</dbReference>
<dbReference type="Proteomes" id="UP000182190">
    <property type="component" value="Unassembled WGS sequence"/>
</dbReference>
<dbReference type="EC" id="6.3.4.20" evidence="8 10"/>
<dbReference type="NCBIfam" id="TIGR00364">
    <property type="entry name" value="7-cyano-7-deazaguanine synthase QueC"/>
    <property type="match status" value="1"/>
</dbReference>